<gene>
    <name evidence="1" type="ORF">BpHYR1_022960</name>
</gene>
<sequence>MSEYKNIIDEINDLLAKNIHYDNIDAFIRDIEKIFEEIDQENNGRLNSMILSVDIENIERMFYDISRLIVSQNRREYYLNDFKKGINVENWYSDGIWRQFKNTFISKEEIKNNLINKSIDLIEKFKKIFLLNCNSFQITNSFISDIFQFLNAELLDAESMVFNSLIKHFLCLIIKKADELQQSNYKIEEQKYKDEKIYLIKKAKEIYIMQRDEKKLGETLANDFLNNLIDYLIQIETLSITNALKEILNQNFKTPNELVEFAFKLSFEVSNYQNVYKYVIDVNRYCKEIYDIKYLFYDLLKDLHEFNPTKIISSCKEFFEILENELTNSNKSLKSIIGTNISDFQIFIIGFKQSIAYFKNELNKKLDDFNGKLEMR</sequence>
<feature type="non-terminal residue" evidence="1">
    <location>
        <position position="376"/>
    </location>
</feature>
<evidence type="ECO:0000313" key="1">
    <source>
        <dbReference type="EMBL" id="RNA18628.1"/>
    </source>
</evidence>
<dbReference type="OrthoDB" id="1597724at2759"/>
<evidence type="ECO:0000313" key="2">
    <source>
        <dbReference type="Proteomes" id="UP000276133"/>
    </source>
</evidence>
<dbReference type="EMBL" id="REGN01004197">
    <property type="protein sequence ID" value="RNA18628.1"/>
    <property type="molecule type" value="Genomic_DNA"/>
</dbReference>
<protein>
    <submittedName>
        <fullName evidence="1">Uncharacterized protein</fullName>
    </submittedName>
</protein>
<proteinExistence type="predicted"/>
<comment type="caution">
    <text evidence="1">The sequence shown here is derived from an EMBL/GenBank/DDBJ whole genome shotgun (WGS) entry which is preliminary data.</text>
</comment>
<keyword evidence="2" id="KW-1185">Reference proteome</keyword>
<name>A0A3M7R5V7_BRAPC</name>
<accession>A0A3M7R5V7</accession>
<dbReference type="AlphaFoldDB" id="A0A3M7R5V7"/>
<dbReference type="Proteomes" id="UP000276133">
    <property type="component" value="Unassembled WGS sequence"/>
</dbReference>
<organism evidence="1 2">
    <name type="scientific">Brachionus plicatilis</name>
    <name type="common">Marine rotifer</name>
    <name type="synonym">Brachionus muelleri</name>
    <dbReference type="NCBI Taxonomy" id="10195"/>
    <lineage>
        <taxon>Eukaryota</taxon>
        <taxon>Metazoa</taxon>
        <taxon>Spiralia</taxon>
        <taxon>Gnathifera</taxon>
        <taxon>Rotifera</taxon>
        <taxon>Eurotatoria</taxon>
        <taxon>Monogononta</taxon>
        <taxon>Pseudotrocha</taxon>
        <taxon>Ploima</taxon>
        <taxon>Brachionidae</taxon>
        <taxon>Brachionus</taxon>
    </lineage>
</organism>
<reference evidence="1 2" key="1">
    <citation type="journal article" date="2018" name="Sci. Rep.">
        <title>Genomic signatures of local adaptation to the degree of environmental predictability in rotifers.</title>
        <authorList>
            <person name="Franch-Gras L."/>
            <person name="Hahn C."/>
            <person name="Garcia-Roger E.M."/>
            <person name="Carmona M.J."/>
            <person name="Serra M."/>
            <person name="Gomez A."/>
        </authorList>
    </citation>
    <scope>NUCLEOTIDE SEQUENCE [LARGE SCALE GENOMIC DNA]</scope>
    <source>
        <strain evidence="1">HYR1</strain>
    </source>
</reference>